<dbReference type="InterPro" id="IPR044840">
    <property type="entry name" value="Nup188"/>
</dbReference>
<feature type="region of interest" description="Disordered" evidence="1">
    <location>
        <begin position="1"/>
        <end position="21"/>
    </location>
</feature>
<dbReference type="EMBL" id="KZ155771">
    <property type="protein sequence ID" value="OUS49472.1"/>
    <property type="molecule type" value="Genomic_DNA"/>
</dbReference>
<name>A0A1Y5IQT7_OSTTA</name>
<dbReference type="GO" id="GO:0006606">
    <property type="term" value="P:protein import into nucleus"/>
    <property type="evidence" value="ECO:0007669"/>
    <property type="project" value="TreeGrafter"/>
</dbReference>
<dbReference type="PANTHER" id="PTHR31431">
    <property type="entry name" value="NUCLEOPORIN NUP188 HOMOLOG"/>
    <property type="match status" value="1"/>
</dbReference>
<dbReference type="GO" id="GO:0017056">
    <property type="term" value="F:structural constituent of nuclear pore"/>
    <property type="evidence" value="ECO:0007669"/>
    <property type="project" value="InterPro"/>
</dbReference>
<evidence type="ECO:0000256" key="1">
    <source>
        <dbReference type="SAM" id="MobiDB-lite"/>
    </source>
</evidence>
<sequence>MSFSFGIPPSTDAASTPAAVTPTPTSTAVAIAQPSTPNATALPHARALFYEIDEAVSRGSALRASTARALSDALGHLSSVHAGYEPFSESSARAINGGSVEYGGKTLKVSGTSASVSAALGKRLGLDATQAYVMLRRTMEESGMKRPNEASEEVVREVMRFYFRERLGTIKCAHALLTQAATCDGGDAIESAVGKLLESKFEDNVFDAIERHMSGSTASGPEGASSADAAAWAGQALEETVALLEVLFLLYYNRVKCSPQRFLKLASVLQNRALRRAPAAAIELEAHAPLAHVNAFVDDIRALCNVTLIAAMDLENLVDRFSGKSLKVHGFLEPHALQSITGMMEKWQSDTAHGPTLLAWSTFLTLLPQDAEFMPGNFSIEMMHQKANECGIAALLRLLDAEQLRGDDATVTLHKSVLKNTFSTILAAYDMLPVHRLPPSELGQIIDVLTKLLSDQPVLCEQFWAGAREDGQEAPLFALLEGCRERFPCESVPLLRMLAALCEGHRSAECALSYLAQLPTVALPIPPPNVLQHGIRATAEAEMDVDAGFVRGPVTATHRLTSSLIPGGYIEVGMHGLAIDLSSQTSPLIVWATPADGLHLCLTRLSSLTSAGLKGELSSAQINEMDATVLFVSKVLTNAPSFARPMLSCDVSVSVPKGAPADVLTALSLALHVCSKSLSTDEGVQRTATVLRALVPLAAAEPSRTIEEVLEAPLLSGTPGTGVPGLIRAIRDSESRLGEYPLTLALLDLVETLLEHGGLGDRLEAIVDHTLQEVAVRHVQWRYKFKAEKWLVHSGIQRVIYQIFKPRHGEFAEKLRKKALSYLITDRAICFGSLAPLVYDANALRKLHEEGGAPRAEEVTALEEAIARVLKSLPLIVHYAGENFGGFLERMLLIETSNDGAPFASSIASYAGYPYAAACYPLAIPALVPLCAVATPTPLTATLDKRDQYEILKSMQKMFEQADEEPDAVSDVADLLSAGIVNQPEWVNMILIPEEPKEEAASTTPALPTTPSPVALPAPGTPTPAPGVQGALALATGTATSTTKLAPSTSSQQEEKLDGALSLIWKLLQDTSKLRSQSPRCLSALMRTLNTLWRHQPPLGAAVASLKAHDGALWTRLVECLDAPSPSDATSLAHNLETVSSIFSLLAIEIDASTSDTESTNSTFVSKAKEWFTSSRITAWVDASISGESCSVDRCETQYAAQAFVLQCVLALERQEMTAQRVPLMADATLRSMCGQIRDALLAHPSAKDLRSSGASNVAILEAIAQESAAKGPGSIISNDPVHKLLVVAREIHVEAAVLAPAPLGITGAAEYGESYLYDSSWIRIASGCSENDVDEQWGAPEGVLAQAGRVMSGRLAETCLKSSVADARAAAICSLRSFISAAGSGELPKMHAGVFEIPGMGASRSVLDGLSRETRKKLVLDVAVRLSAVMDTDSASSPAYVSPLAIELAGLLGVVTQLWSVLVSRSTTPTPSEGDLEPVTRVINTVTTILASRMNSSGTPIRDAVPLVHPLLTAMLFAIRAWGAGALSARTVQPSYELGQSTIPLIPLICHAAATPSEAKSKATSSVSLMLLEDIARDLLPTSALLQVLSAHKILPPLKVATGDDDADSVTIAALNTCLSLSKSAQGAEILLASDTIRQLAVLCVESKDVKASGEGMAHDIYCSSLRVTAMLAGARRDAEIGADLMRFCTALETRLLAAMSPSEITLASLREAEITALFFSRLSSSFGAQWQVASPEAQLRCRVACAMFLRWIAAPQVVNGLRCPRHTKANEAMAAKPPATRARQAWFQATARGDSVRDPSSPLLGTAIAGSPIADASTRKTGNAYSESVALMLYRVARSSCEFLATFPRALDACALGFDVCASARDQCDAILKDDLGSSAQNDDEKILARVLDGLRAAVDAVEAVERGR</sequence>
<evidence type="ECO:0000313" key="2">
    <source>
        <dbReference type="EMBL" id="OUS49472.1"/>
    </source>
</evidence>
<dbReference type="GO" id="GO:0044611">
    <property type="term" value="C:nuclear pore inner ring"/>
    <property type="evidence" value="ECO:0007669"/>
    <property type="project" value="TreeGrafter"/>
</dbReference>
<organism evidence="2">
    <name type="scientific">Ostreococcus tauri</name>
    <name type="common">Marine green alga</name>
    <dbReference type="NCBI Taxonomy" id="70448"/>
    <lineage>
        <taxon>Eukaryota</taxon>
        <taxon>Viridiplantae</taxon>
        <taxon>Chlorophyta</taxon>
        <taxon>Mamiellophyceae</taxon>
        <taxon>Mamiellales</taxon>
        <taxon>Bathycoccaceae</taxon>
        <taxon>Ostreococcus</taxon>
    </lineage>
</organism>
<dbReference type="Proteomes" id="UP000195557">
    <property type="component" value="Unassembled WGS sequence"/>
</dbReference>
<dbReference type="GO" id="GO:0006405">
    <property type="term" value="P:RNA export from nucleus"/>
    <property type="evidence" value="ECO:0007669"/>
    <property type="project" value="TreeGrafter"/>
</dbReference>
<reference evidence="2" key="1">
    <citation type="submission" date="2017-04" db="EMBL/GenBank/DDBJ databases">
        <title>Population genomics of picophytoplankton unveils novel chromosome hypervariability.</title>
        <authorList>
            <consortium name="DOE Joint Genome Institute"/>
            <person name="Blanc-Mathieu R."/>
            <person name="Krasovec M."/>
            <person name="Hebrard M."/>
            <person name="Yau S."/>
            <person name="Desgranges E."/>
            <person name="Martin J."/>
            <person name="Schackwitz W."/>
            <person name="Kuo A."/>
            <person name="Salin G."/>
            <person name="Donnadieu C."/>
            <person name="Desdevises Y."/>
            <person name="Sanchez-Ferandin S."/>
            <person name="Moreau H."/>
            <person name="Rivals E."/>
            <person name="Grigoriev I.V."/>
            <person name="Grimsley N."/>
            <person name="Eyre-Walker A."/>
            <person name="Piganeau G."/>
        </authorList>
    </citation>
    <scope>NUCLEOTIDE SEQUENCE [LARGE SCALE GENOMIC DNA]</scope>
    <source>
        <strain evidence="2">RCC 1115</strain>
    </source>
</reference>
<accession>A0A1Y5IQT7</accession>
<protein>
    <submittedName>
        <fullName evidence="2">Uncharacterized protein</fullName>
    </submittedName>
</protein>
<dbReference type="PANTHER" id="PTHR31431:SF1">
    <property type="entry name" value="NUCLEOPORIN NUP188"/>
    <property type="match status" value="1"/>
</dbReference>
<proteinExistence type="predicted"/>
<feature type="compositionally biased region" description="Low complexity" evidence="1">
    <location>
        <begin position="8"/>
        <end position="21"/>
    </location>
</feature>
<dbReference type="eggNOG" id="KOG4833">
    <property type="taxonomic scope" value="Eukaryota"/>
</dbReference>
<gene>
    <name evidence="2" type="ORF">BE221DRAFT_188764</name>
</gene>